<dbReference type="PANTHER" id="PTHR42852">
    <property type="entry name" value="THIOL:DISULFIDE INTERCHANGE PROTEIN DSBE"/>
    <property type="match status" value="1"/>
</dbReference>
<dbReference type="PROSITE" id="PS00194">
    <property type="entry name" value="THIOREDOXIN_1"/>
    <property type="match status" value="1"/>
</dbReference>
<proteinExistence type="predicted"/>
<dbReference type="InterPro" id="IPR013766">
    <property type="entry name" value="Thioredoxin_domain"/>
</dbReference>
<evidence type="ECO:0000313" key="3">
    <source>
        <dbReference type="EMBL" id="PWJ57216.1"/>
    </source>
</evidence>
<comment type="caution">
    <text evidence="3">The sequence shown here is derived from an EMBL/GenBank/DDBJ whole genome shotgun (WGS) entry which is preliminary data.</text>
</comment>
<protein>
    <submittedName>
        <fullName evidence="3">Peroxiredoxin</fullName>
    </submittedName>
</protein>
<dbReference type="InterPro" id="IPR017937">
    <property type="entry name" value="Thioredoxin_CS"/>
</dbReference>
<dbReference type="OrthoDB" id="6399635at2"/>
<sequence>MIKHFTHITFIFSILFSASLSEGWAQAYRIEAKINGLQDTTLILGHYSRSNTQFIPKDTAKADATGKVVFEGKENLPGGLYVILFPGNSKWLELVYSGKEHDIRLDTDTTDLVGKIQVQGSPENEVFYAYQKRLIADSRTLKALIDEKSPELAQKQKETKEAFQKYKKSLLDDQQALFTTSLLKMAAEPDVPPAPKLANGKTDSLWAFHYYRNHYWDQFDFSDKRIMNTPFLEPKLNTYLHNLLVQTPDSIILAADALIKKTEVNPDLRQYVIYYITNQYENPKTVGTEGVWVHMAKKYYLGGEMDITADTKKRIAEKVRSMERLLVNKPFPTLELSQPDGKLIKANDLPANYSVLFFYAPTCGHCKESAPKLKEFYDSYKEKGVQVIAIATERNKEEWTNFIDTYHLAELKNAMDTKNTVNFYQDFDVVSTPTVYVLDKEHKIIARKMPVEQLGDFLDFYQRKMEKK</sequence>
<dbReference type="InterPro" id="IPR050553">
    <property type="entry name" value="Thioredoxin_ResA/DsbE_sf"/>
</dbReference>
<evidence type="ECO:0000256" key="1">
    <source>
        <dbReference type="ARBA" id="ARBA00023284"/>
    </source>
</evidence>
<reference evidence="3 4" key="1">
    <citation type="submission" date="2018-03" db="EMBL/GenBank/DDBJ databases">
        <title>Genomic Encyclopedia of Archaeal and Bacterial Type Strains, Phase II (KMG-II): from individual species to whole genera.</title>
        <authorList>
            <person name="Goeker M."/>
        </authorList>
    </citation>
    <scope>NUCLEOTIDE SEQUENCE [LARGE SCALE GENOMIC DNA]</scope>
    <source>
        <strain evidence="3 4">DSM 100346</strain>
    </source>
</reference>
<dbReference type="SUPFAM" id="SSF52833">
    <property type="entry name" value="Thioredoxin-like"/>
    <property type="match status" value="1"/>
</dbReference>
<dbReference type="InterPro" id="IPR033395">
    <property type="entry name" value="DUF5106"/>
</dbReference>
<evidence type="ECO:0000259" key="2">
    <source>
        <dbReference type="PROSITE" id="PS51352"/>
    </source>
</evidence>
<dbReference type="Pfam" id="PF14289">
    <property type="entry name" value="DUF4369"/>
    <property type="match status" value="1"/>
</dbReference>
<dbReference type="Pfam" id="PF00578">
    <property type="entry name" value="AhpC-TSA"/>
    <property type="match status" value="1"/>
</dbReference>
<name>A0A316AHN4_9BACT</name>
<keyword evidence="1" id="KW-0676">Redox-active center</keyword>
<feature type="domain" description="Thioredoxin" evidence="2">
    <location>
        <begin position="325"/>
        <end position="468"/>
    </location>
</feature>
<dbReference type="InterPro" id="IPR000866">
    <property type="entry name" value="AhpC/TSA"/>
</dbReference>
<organism evidence="3 4">
    <name type="scientific">Dyadobacter jejuensis</name>
    <dbReference type="NCBI Taxonomy" id="1082580"/>
    <lineage>
        <taxon>Bacteria</taxon>
        <taxon>Pseudomonadati</taxon>
        <taxon>Bacteroidota</taxon>
        <taxon>Cytophagia</taxon>
        <taxon>Cytophagales</taxon>
        <taxon>Spirosomataceae</taxon>
        <taxon>Dyadobacter</taxon>
    </lineage>
</organism>
<dbReference type="Pfam" id="PF17127">
    <property type="entry name" value="DUF5106"/>
    <property type="match status" value="1"/>
</dbReference>
<dbReference type="RefSeq" id="WP_109675543.1">
    <property type="nucleotide sequence ID" value="NZ_QGDT01000008.1"/>
</dbReference>
<dbReference type="InterPro" id="IPR025380">
    <property type="entry name" value="DUF4369"/>
</dbReference>
<gene>
    <name evidence="3" type="ORF">CLV98_108136</name>
</gene>
<dbReference type="Gene3D" id="3.40.30.10">
    <property type="entry name" value="Glutaredoxin"/>
    <property type="match status" value="1"/>
</dbReference>
<dbReference type="AlphaFoldDB" id="A0A316AHN4"/>
<dbReference type="InterPro" id="IPR036249">
    <property type="entry name" value="Thioredoxin-like_sf"/>
</dbReference>
<evidence type="ECO:0000313" key="4">
    <source>
        <dbReference type="Proteomes" id="UP000245880"/>
    </source>
</evidence>
<keyword evidence="4" id="KW-1185">Reference proteome</keyword>
<dbReference type="EMBL" id="QGDT01000008">
    <property type="protein sequence ID" value="PWJ57216.1"/>
    <property type="molecule type" value="Genomic_DNA"/>
</dbReference>
<dbReference type="PROSITE" id="PS51352">
    <property type="entry name" value="THIOREDOXIN_2"/>
    <property type="match status" value="1"/>
</dbReference>
<dbReference type="CDD" id="cd02966">
    <property type="entry name" value="TlpA_like_family"/>
    <property type="match status" value="1"/>
</dbReference>
<dbReference type="PANTHER" id="PTHR42852:SF13">
    <property type="entry name" value="PROTEIN DIPZ"/>
    <property type="match status" value="1"/>
</dbReference>
<dbReference type="Proteomes" id="UP000245880">
    <property type="component" value="Unassembled WGS sequence"/>
</dbReference>
<accession>A0A316AHN4</accession>